<dbReference type="SUPFAM" id="SSF52096">
    <property type="entry name" value="ClpP/crotonase"/>
    <property type="match status" value="1"/>
</dbReference>
<dbReference type="AlphaFoldDB" id="A0A2J6PI69"/>
<dbReference type="PANTHER" id="PTHR11941:SF158">
    <property type="entry name" value="ENOYL-COA HYDRATASE (AFU_ORTHOLOGUE AFUA_2G10650)"/>
    <property type="match status" value="1"/>
</dbReference>
<dbReference type="GO" id="GO:0005739">
    <property type="term" value="C:mitochondrion"/>
    <property type="evidence" value="ECO:0007669"/>
    <property type="project" value="TreeGrafter"/>
</dbReference>
<comment type="subcellular location">
    <subcellularLocation>
        <location evidence="1">Peroxisome</location>
    </subcellularLocation>
</comment>
<evidence type="ECO:0000256" key="5">
    <source>
        <dbReference type="ARBA" id="ARBA00023235"/>
    </source>
</evidence>
<feature type="region of interest" description="Disordered" evidence="7">
    <location>
        <begin position="119"/>
        <end position="155"/>
    </location>
</feature>
<evidence type="ECO:0000256" key="2">
    <source>
        <dbReference type="ARBA" id="ARBA00004924"/>
    </source>
</evidence>
<dbReference type="PANTHER" id="PTHR11941">
    <property type="entry name" value="ENOYL-COA HYDRATASE-RELATED"/>
    <property type="match status" value="1"/>
</dbReference>
<evidence type="ECO:0000256" key="4">
    <source>
        <dbReference type="ARBA" id="ARBA00023140"/>
    </source>
</evidence>
<dbReference type="InterPro" id="IPR029045">
    <property type="entry name" value="ClpP/crotonase-like_dom_sf"/>
</dbReference>
<evidence type="ECO:0000313" key="8">
    <source>
        <dbReference type="EMBL" id="PMD13728.1"/>
    </source>
</evidence>
<reference evidence="8 9" key="1">
    <citation type="submission" date="2016-05" db="EMBL/GenBank/DDBJ databases">
        <title>A degradative enzymes factory behind the ericoid mycorrhizal symbiosis.</title>
        <authorList>
            <consortium name="DOE Joint Genome Institute"/>
            <person name="Martino E."/>
            <person name="Morin E."/>
            <person name="Grelet G."/>
            <person name="Kuo A."/>
            <person name="Kohler A."/>
            <person name="Daghino S."/>
            <person name="Barry K."/>
            <person name="Choi C."/>
            <person name="Cichocki N."/>
            <person name="Clum A."/>
            <person name="Copeland A."/>
            <person name="Hainaut M."/>
            <person name="Haridas S."/>
            <person name="Labutti K."/>
            <person name="Lindquist E."/>
            <person name="Lipzen A."/>
            <person name="Khouja H.-R."/>
            <person name="Murat C."/>
            <person name="Ohm R."/>
            <person name="Olson A."/>
            <person name="Spatafora J."/>
            <person name="Veneault-Fourrey C."/>
            <person name="Henrissat B."/>
            <person name="Grigoriev I."/>
            <person name="Martin F."/>
            <person name="Perotto S."/>
        </authorList>
    </citation>
    <scope>NUCLEOTIDE SEQUENCE [LARGE SCALE GENOMIC DNA]</scope>
    <source>
        <strain evidence="8 9">UAMH 7357</strain>
    </source>
</reference>
<proteinExistence type="inferred from homology"/>
<dbReference type="Pfam" id="PF00378">
    <property type="entry name" value="ECH_1"/>
    <property type="match status" value="1"/>
</dbReference>
<feature type="compositionally biased region" description="Polar residues" evidence="7">
    <location>
        <begin position="119"/>
        <end position="129"/>
    </location>
</feature>
<dbReference type="GO" id="GO:0005777">
    <property type="term" value="C:peroxisome"/>
    <property type="evidence" value="ECO:0007669"/>
    <property type="project" value="UniProtKB-SubCell"/>
</dbReference>
<accession>A0A2J6PI69</accession>
<dbReference type="EMBL" id="KZ613528">
    <property type="protein sequence ID" value="PMD13728.1"/>
    <property type="molecule type" value="Genomic_DNA"/>
</dbReference>
<keyword evidence="4" id="KW-0576">Peroxisome</keyword>
<evidence type="ECO:0000256" key="6">
    <source>
        <dbReference type="ARBA" id="ARBA00023239"/>
    </source>
</evidence>
<protein>
    <submittedName>
        <fullName evidence="8">ClpP/crotonase</fullName>
    </submittedName>
</protein>
<evidence type="ECO:0000256" key="7">
    <source>
        <dbReference type="SAM" id="MobiDB-lite"/>
    </source>
</evidence>
<dbReference type="Gene3D" id="3.90.226.10">
    <property type="entry name" value="2-enoyl-CoA Hydratase, Chain A, domain 1"/>
    <property type="match status" value="1"/>
</dbReference>
<sequence length="326" mass="35436">MSRTLSDPAFTGYILSRTACPVLVFQTPYAKLQMSSTTPTFNTPPPPVHDSLISFPTPQILLVTLNRPKDLNCINTRGHYELDALYSWFDNEPSLRCAILTGGGRAFCAGADLKEWNSANQSTSKTQNGGKEADGLSREAKERSMPPSGFGALSRRGGKKPIICAVNGICFGGGCEMIINADMVIADEGAQFGLPEAKIGVVALAGALSRLVRTVGRQRAMEMALTGRPLKAGEAKEWGLVNRVVGKGKSVEEAIKLAEMVVGNSPDSVIVSREGIKMGWEGIGAEEATRWTQEVWYKRMDKGENMKEGVRSFVEKRKPRWVPSKL</sequence>
<dbReference type="Proteomes" id="UP000235672">
    <property type="component" value="Unassembled WGS sequence"/>
</dbReference>
<name>A0A2J6PI69_9HELO</name>
<dbReference type="GO" id="GO:0016853">
    <property type="term" value="F:isomerase activity"/>
    <property type="evidence" value="ECO:0007669"/>
    <property type="project" value="UniProtKB-KW"/>
</dbReference>
<evidence type="ECO:0000313" key="9">
    <source>
        <dbReference type="Proteomes" id="UP000235672"/>
    </source>
</evidence>
<dbReference type="OrthoDB" id="2139957at2759"/>
<evidence type="ECO:0000256" key="3">
    <source>
        <dbReference type="ARBA" id="ARBA00005254"/>
    </source>
</evidence>
<keyword evidence="9" id="KW-1185">Reference proteome</keyword>
<dbReference type="GO" id="GO:0006635">
    <property type="term" value="P:fatty acid beta-oxidation"/>
    <property type="evidence" value="ECO:0007669"/>
    <property type="project" value="TreeGrafter"/>
</dbReference>
<dbReference type="InterPro" id="IPR001753">
    <property type="entry name" value="Enoyl-CoA_hydra/iso"/>
</dbReference>
<gene>
    <name evidence="8" type="ORF">NA56DRAFT_651519</name>
</gene>
<organism evidence="8 9">
    <name type="scientific">Hyaloscypha hepaticicola</name>
    <dbReference type="NCBI Taxonomy" id="2082293"/>
    <lineage>
        <taxon>Eukaryota</taxon>
        <taxon>Fungi</taxon>
        <taxon>Dikarya</taxon>
        <taxon>Ascomycota</taxon>
        <taxon>Pezizomycotina</taxon>
        <taxon>Leotiomycetes</taxon>
        <taxon>Helotiales</taxon>
        <taxon>Hyaloscyphaceae</taxon>
        <taxon>Hyaloscypha</taxon>
    </lineage>
</organism>
<dbReference type="GO" id="GO:0016829">
    <property type="term" value="F:lyase activity"/>
    <property type="evidence" value="ECO:0007669"/>
    <property type="project" value="UniProtKB-KW"/>
</dbReference>
<comment type="pathway">
    <text evidence="2">Siderophore biosynthesis.</text>
</comment>
<keyword evidence="6" id="KW-0456">Lyase</keyword>
<keyword evidence="5" id="KW-0413">Isomerase</keyword>
<feature type="compositionally biased region" description="Basic and acidic residues" evidence="7">
    <location>
        <begin position="131"/>
        <end position="144"/>
    </location>
</feature>
<dbReference type="FunFam" id="3.90.226.10:FF:000074">
    <property type="entry name" value="Enoyl-CoA hydratase (AFU_orthologue AFUA_2G10650)"/>
    <property type="match status" value="1"/>
</dbReference>
<dbReference type="STRING" id="1745343.A0A2J6PI69"/>
<evidence type="ECO:0000256" key="1">
    <source>
        <dbReference type="ARBA" id="ARBA00004275"/>
    </source>
</evidence>
<comment type="similarity">
    <text evidence="3">Belongs to the enoyl-CoA hydratase/isomerase family.</text>
</comment>
<dbReference type="CDD" id="cd06558">
    <property type="entry name" value="crotonase-like"/>
    <property type="match status" value="1"/>
</dbReference>